<dbReference type="InterPro" id="IPR000792">
    <property type="entry name" value="Tscrpt_reg_LuxR_C"/>
</dbReference>
<feature type="domain" description="HTH luxR-type" evidence="2">
    <location>
        <begin position="336"/>
        <end position="393"/>
    </location>
</feature>
<dbReference type="GO" id="GO:0006355">
    <property type="term" value="P:regulation of DNA-templated transcription"/>
    <property type="evidence" value="ECO:0007669"/>
    <property type="project" value="InterPro"/>
</dbReference>
<keyword evidence="4" id="KW-1185">Reference proteome</keyword>
<proteinExistence type="predicted"/>
<dbReference type="AlphaFoldDB" id="A0A2N5Y415"/>
<gene>
    <name evidence="3" type="ORF">CWI75_06905</name>
</gene>
<evidence type="ECO:0000313" key="4">
    <source>
        <dbReference type="Proteomes" id="UP000234845"/>
    </source>
</evidence>
<dbReference type="EMBL" id="PKLZ01000003">
    <property type="protein sequence ID" value="PLW83140.1"/>
    <property type="molecule type" value="Genomic_DNA"/>
</dbReference>
<dbReference type="Gene3D" id="1.10.10.10">
    <property type="entry name" value="Winged helix-like DNA-binding domain superfamily/Winged helix DNA-binding domain"/>
    <property type="match status" value="1"/>
</dbReference>
<comment type="caution">
    <text evidence="3">The sequence shown here is derived from an EMBL/GenBank/DDBJ whole genome shotgun (WGS) entry which is preliminary data.</text>
</comment>
<name>A0A2N5Y415_9GAMM</name>
<protein>
    <submittedName>
        <fullName evidence="3">Helix-turn-helix transcriptional regulator</fullName>
    </submittedName>
</protein>
<dbReference type="GO" id="GO:0003677">
    <property type="term" value="F:DNA binding"/>
    <property type="evidence" value="ECO:0007669"/>
    <property type="project" value="InterPro"/>
</dbReference>
<accession>A0A2N5Y415</accession>
<feature type="region of interest" description="Disordered" evidence="1">
    <location>
        <begin position="66"/>
        <end position="86"/>
    </location>
</feature>
<dbReference type="SMART" id="SM00421">
    <property type="entry name" value="HTH_LUXR"/>
    <property type="match status" value="1"/>
</dbReference>
<dbReference type="SUPFAM" id="SSF46894">
    <property type="entry name" value="C-terminal effector domain of the bipartite response regulators"/>
    <property type="match status" value="1"/>
</dbReference>
<dbReference type="InterPro" id="IPR036388">
    <property type="entry name" value="WH-like_DNA-bd_sf"/>
</dbReference>
<dbReference type="InterPro" id="IPR016032">
    <property type="entry name" value="Sig_transdc_resp-reg_C-effctor"/>
</dbReference>
<dbReference type="RefSeq" id="WP_101520741.1">
    <property type="nucleotide sequence ID" value="NZ_PKLZ01000003.1"/>
</dbReference>
<evidence type="ECO:0000256" key="1">
    <source>
        <dbReference type="SAM" id="MobiDB-lite"/>
    </source>
</evidence>
<evidence type="ECO:0000259" key="2">
    <source>
        <dbReference type="SMART" id="SM00421"/>
    </source>
</evidence>
<sequence length="401" mass="43526">MNNRSIPGLTNLATTPVDYDALIAAIYRGPLETQPWSTALPLLREIMDSHVVSLVLRPPAKNDRGVILNSVRPTGDPASTTPAGPLSDAADWEVTAYREQFFALDPFVNLPVDKVVALADILDDEALVASEYYEHYLRPAGLFRILGLDTVEPGGMLARLRFSRRREEPPFTPDERALLARIAPHIRLAIQIHATIGRTASERNLYAGAVEQLAVATIILDEQGHVLSTNTIARALLEDADGLTVRGQHLLIEGRDRNRELQNSLATIVEAQHRGETSVVKALRVPRSGGRSQLGLVLRPVPVSEWSEGQTSPCVAVFISDPELSEPASQGTLGELFDLTPAEANLAVLLSRGLRLAEVSEAQNISPHTARAQLKSIFAKTGVSRQAELVRLVLKSVASLG</sequence>
<reference evidence="4" key="1">
    <citation type="submission" date="2017-11" db="EMBL/GenBank/DDBJ databases">
        <title>The draft genome sequence of Chromatocurvus sp. F02.</title>
        <authorList>
            <person name="Du Z.-J."/>
            <person name="Chang Y.-Q."/>
        </authorList>
    </citation>
    <scope>NUCLEOTIDE SEQUENCE [LARGE SCALE GENOMIC DNA]</scope>
    <source>
        <strain evidence="4">F02</strain>
    </source>
</reference>
<evidence type="ECO:0000313" key="3">
    <source>
        <dbReference type="EMBL" id="PLW83140.1"/>
    </source>
</evidence>
<dbReference type="OrthoDB" id="5497412at2"/>
<dbReference type="Proteomes" id="UP000234845">
    <property type="component" value="Unassembled WGS sequence"/>
</dbReference>
<organism evidence="3 4">
    <name type="scientific">Kineobactrum sediminis</name>
    <dbReference type="NCBI Taxonomy" id="1905677"/>
    <lineage>
        <taxon>Bacteria</taxon>
        <taxon>Pseudomonadati</taxon>
        <taxon>Pseudomonadota</taxon>
        <taxon>Gammaproteobacteria</taxon>
        <taxon>Cellvibrionales</taxon>
        <taxon>Halieaceae</taxon>
        <taxon>Kineobactrum</taxon>
    </lineage>
</organism>